<gene>
    <name evidence="3" type="ORF">POM88_035160</name>
</gene>
<proteinExistence type="predicted"/>
<comment type="caution">
    <text evidence="3">The sequence shown here is derived from an EMBL/GenBank/DDBJ whole genome shotgun (WGS) entry which is preliminary data.</text>
</comment>
<dbReference type="PANTHER" id="PTHR33144">
    <property type="entry name" value="OS10G0409366 PROTEIN-RELATED"/>
    <property type="match status" value="1"/>
</dbReference>
<dbReference type="Proteomes" id="UP001237642">
    <property type="component" value="Unassembled WGS sequence"/>
</dbReference>
<evidence type="ECO:0000256" key="1">
    <source>
        <dbReference type="SAM" id="MobiDB-lite"/>
    </source>
</evidence>
<accession>A0AAD8HLS0</accession>
<feature type="domain" description="Transposase-associated" evidence="2">
    <location>
        <begin position="7"/>
        <end position="52"/>
    </location>
</feature>
<dbReference type="InterPro" id="IPR029480">
    <property type="entry name" value="Transpos_assoc"/>
</dbReference>
<organism evidence="3 4">
    <name type="scientific">Heracleum sosnowskyi</name>
    <dbReference type="NCBI Taxonomy" id="360622"/>
    <lineage>
        <taxon>Eukaryota</taxon>
        <taxon>Viridiplantae</taxon>
        <taxon>Streptophyta</taxon>
        <taxon>Embryophyta</taxon>
        <taxon>Tracheophyta</taxon>
        <taxon>Spermatophyta</taxon>
        <taxon>Magnoliopsida</taxon>
        <taxon>eudicotyledons</taxon>
        <taxon>Gunneridae</taxon>
        <taxon>Pentapetalae</taxon>
        <taxon>asterids</taxon>
        <taxon>campanulids</taxon>
        <taxon>Apiales</taxon>
        <taxon>Apiaceae</taxon>
        <taxon>Apioideae</taxon>
        <taxon>apioid superclade</taxon>
        <taxon>Tordylieae</taxon>
        <taxon>Tordyliinae</taxon>
        <taxon>Heracleum</taxon>
    </lineage>
</organism>
<dbReference type="InterPro" id="IPR004252">
    <property type="entry name" value="Probable_transposase_24"/>
</dbReference>
<dbReference type="AlphaFoldDB" id="A0AAD8HLS0"/>
<dbReference type="PANTHER" id="PTHR33144:SF16">
    <property type="entry name" value="OS02G0129000 PROTEIN"/>
    <property type="match status" value="1"/>
</dbReference>
<evidence type="ECO:0000259" key="2">
    <source>
        <dbReference type="Pfam" id="PF13963"/>
    </source>
</evidence>
<reference evidence="3" key="1">
    <citation type="submission" date="2023-02" db="EMBL/GenBank/DDBJ databases">
        <title>Genome of toxic invasive species Heracleum sosnowskyi carries increased number of genes despite the absence of recent whole-genome duplications.</title>
        <authorList>
            <person name="Schelkunov M."/>
            <person name="Shtratnikova V."/>
            <person name="Makarenko M."/>
            <person name="Klepikova A."/>
            <person name="Omelchenko D."/>
            <person name="Novikova G."/>
            <person name="Obukhova E."/>
            <person name="Bogdanov V."/>
            <person name="Penin A."/>
            <person name="Logacheva M."/>
        </authorList>
    </citation>
    <scope>NUCLEOTIDE SEQUENCE</scope>
    <source>
        <strain evidence="3">Hsosn_3</strain>
        <tissue evidence="3">Leaf</tissue>
    </source>
</reference>
<protein>
    <recommendedName>
        <fullName evidence="2">Transposase-associated domain-containing protein</fullName>
    </recommendedName>
</protein>
<keyword evidence="4" id="KW-1185">Reference proteome</keyword>
<name>A0AAD8HLS0_9APIA</name>
<sequence length="291" mass="32907">MDDDYTSWIGFPKSSKEYVKGIEEFMKNAFPVNCKGEEMKCPCKVCVNRNWHLYKKKYYKKYETDDDRMANRPNTIPLEDFKLLVKYRGDEAVQELAEENEAHRASVTDTHTMGPNSMAQVRENLKKGNPDLGSPSDAQVYLDSHEREEGRTYKTNTAEIKKRIIEIKKKVVACEDASELIANGKSYGREWLKGRHGKTASLASASVRTKSRKPSAPVDDPFLDDVTEKIKRDLEVELEAKVNKKVQDNMAMLPKKLAKDNPGLNLDIADCCATIPSEDDENATPFTGTST</sequence>
<dbReference type="Pfam" id="PF03004">
    <property type="entry name" value="Transposase_24"/>
    <property type="match status" value="1"/>
</dbReference>
<dbReference type="EMBL" id="JAUIZM010000008">
    <property type="protein sequence ID" value="KAK1369068.1"/>
    <property type="molecule type" value="Genomic_DNA"/>
</dbReference>
<dbReference type="Pfam" id="PF13963">
    <property type="entry name" value="Transpos_assoc"/>
    <property type="match status" value="1"/>
</dbReference>
<reference evidence="3" key="2">
    <citation type="submission" date="2023-05" db="EMBL/GenBank/DDBJ databases">
        <authorList>
            <person name="Schelkunov M.I."/>
        </authorList>
    </citation>
    <scope>NUCLEOTIDE SEQUENCE</scope>
    <source>
        <strain evidence="3">Hsosn_3</strain>
        <tissue evidence="3">Leaf</tissue>
    </source>
</reference>
<evidence type="ECO:0000313" key="3">
    <source>
        <dbReference type="EMBL" id="KAK1369068.1"/>
    </source>
</evidence>
<feature type="region of interest" description="Disordered" evidence="1">
    <location>
        <begin position="200"/>
        <end position="220"/>
    </location>
</feature>
<evidence type="ECO:0000313" key="4">
    <source>
        <dbReference type="Proteomes" id="UP001237642"/>
    </source>
</evidence>